<protein>
    <submittedName>
        <fullName evidence="2">Uncharacterized protein</fullName>
    </submittedName>
</protein>
<reference evidence="2" key="1">
    <citation type="submission" date="2020-06" db="EMBL/GenBank/DDBJ databases">
        <authorList>
            <consortium name="Plant Systems Biology data submission"/>
        </authorList>
    </citation>
    <scope>NUCLEOTIDE SEQUENCE</scope>
    <source>
        <strain evidence="2">D6</strain>
    </source>
</reference>
<dbReference type="Proteomes" id="UP001153069">
    <property type="component" value="Unassembled WGS sequence"/>
</dbReference>
<feature type="compositionally biased region" description="Basic residues" evidence="1">
    <location>
        <begin position="41"/>
        <end position="54"/>
    </location>
</feature>
<organism evidence="2 3">
    <name type="scientific">Seminavis robusta</name>
    <dbReference type="NCBI Taxonomy" id="568900"/>
    <lineage>
        <taxon>Eukaryota</taxon>
        <taxon>Sar</taxon>
        <taxon>Stramenopiles</taxon>
        <taxon>Ochrophyta</taxon>
        <taxon>Bacillariophyta</taxon>
        <taxon>Bacillariophyceae</taxon>
        <taxon>Bacillariophycidae</taxon>
        <taxon>Naviculales</taxon>
        <taxon>Naviculaceae</taxon>
        <taxon>Seminavis</taxon>
    </lineage>
</organism>
<dbReference type="OrthoDB" id="49191at2759"/>
<feature type="compositionally biased region" description="Basic and acidic residues" evidence="1">
    <location>
        <begin position="99"/>
        <end position="112"/>
    </location>
</feature>
<evidence type="ECO:0000313" key="3">
    <source>
        <dbReference type="Proteomes" id="UP001153069"/>
    </source>
</evidence>
<feature type="region of interest" description="Disordered" evidence="1">
    <location>
        <begin position="146"/>
        <end position="229"/>
    </location>
</feature>
<feature type="compositionally biased region" description="Low complexity" evidence="1">
    <location>
        <begin position="10"/>
        <end position="23"/>
    </location>
</feature>
<evidence type="ECO:0000256" key="1">
    <source>
        <dbReference type="SAM" id="MobiDB-lite"/>
    </source>
</evidence>
<feature type="compositionally biased region" description="Basic residues" evidence="1">
    <location>
        <begin position="287"/>
        <end position="298"/>
    </location>
</feature>
<feature type="compositionally biased region" description="Low complexity" evidence="1">
    <location>
        <begin position="169"/>
        <end position="196"/>
    </location>
</feature>
<dbReference type="AlphaFoldDB" id="A0A9N8F4F1"/>
<sequence length="617" mass="67783">MGFRFLRKLSSTATGHNNTTSTTSHHRNESFSSEEENRSPQQRRGRSLSVRRRSSISSSTKQKSHHHQKSRWSVFPVTPANHVIHTSRATPTTAPETIRATKESHHHDRQDDNDGGGGVEMVYRDSVLAEQERIRQQLFYEEEGVEVTAEFKRRSSSRPHSIRTSPVATPRRSPSLPQSTTRSSSSTLARTPTSSSSKKKKRSSSSKRSSKKDSPPLPDTPTLDDEESDPVKYFPAIQAAQAKAKAAAEAKAKEAAEAKAIKRQPSVASASLQSSSASTKKIATTNTKKKKKNNKPKTRAAPSPVPFDEDPTIMELEKAFSKDVTDCNPAAAGCGNPALPTTNEDVSRQLLEAFNCGDDFTEFSGSAVHHAKQRSCRLVDAFYDNTCGNYRDAVHMKRPYYDERFAQRFIKDIMEEGLNVLWHLPPSDEDSTLDSANWSGRSVVMTVKAGSSYSTNSNDVMPKLCWTTLGGGKDESKLARCLVPLLKIQSVSTFRDAPPVVGSLGDEIKEEELTGTSCGVNLKPVTVDEEDVCLFAITTEEGDVQVFEAASSRERDVFVTGLKNVIARLSFHVIVGDAGASSELYYQHDKQSPEGQLPSIPSSPAQNMNRIAHALLD</sequence>
<feature type="compositionally biased region" description="Basic residues" evidence="1">
    <location>
        <begin position="197"/>
        <end position="210"/>
    </location>
</feature>
<feature type="compositionally biased region" description="Low complexity" evidence="1">
    <location>
        <begin position="266"/>
        <end position="286"/>
    </location>
</feature>
<feature type="region of interest" description="Disordered" evidence="1">
    <location>
        <begin position="258"/>
        <end position="310"/>
    </location>
</feature>
<comment type="caution">
    <text evidence="2">The sequence shown here is derived from an EMBL/GenBank/DDBJ whole genome shotgun (WGS) entry which is preliminary data.</text>
</comment>
<gene>
    <name evidence="2" type="ORF">SEMRO_2882_G339250.1</name>
</gene>
<accession>A0A9N8F4F1</accession>
<name>A0A9N8F4F1_9STRA</name>
<dbReference type="EMBL" id="CAICTM010002880">
    <property type="protein sequence ID" value="CAB9530435.1"/>
    <property type="molecule type" value="Genomic_DNA"/>
</dbReference>
<proteinExistence type="predicted"/>
<keyword evidence="3" id="KW-1185">Reference proteome</keyword>
<feature type="region of interest" description="Disordered" evidence="1">
    <location>
        <begin position="1"/>
        <end position="120"/>
    </location>
</feature>
<evidence type="ECO:0000313" key="2">
    <source>
        <dbReference type="EMBL" id="CAB9530435.1"/>
    </source>
</evidence>